<dbReference type="AlphaFoldDB" id="B4VS44"/>
<evidence type="ECO:0000313" key="2">
    <source>
        <dbReference type="Proteomes" id="UP000003835"/>
    </source>
</evidence>
<dbReference type="Proteomes" id="UP000003835">
    <property type="component" value="Unassembled WGS sequence"/>
</dbReference>
<evidence type="ECO:0008006" key="3">
    <source>
        <dbReference type="Google" id="ProtNLM"/>
    </source>
</evidence>
<sequence length="368" mass="41032">MDCRASDTLMVIIQIVPRLPPAMDGVGDYALNLACQLRQDFGIETHFIVGDPTWTGATHIEGFPVRKVIVHSADTLLSLLPSDRAATVLLHYVGYGYAKRGCPVWLVNGLQRWRTASTDRRLVTMFHEVYASGSPWTSTFWLSPLQRNLAARLVRLSDRAFTSKQLYAKILYKLSQDKHTHIPILPVFSNIGEPEQVLTLAKRERRLVVFGGRSNRLRVYQESLAELSRACQLLGIEEIWDIGLSTDLTLSTVNGVPVVAIGQQSATEISGILSNSLAGFFDYPTDFLAKSTIFAAYCAHGLLAVSARCIALPVDGIEPGKHYWFPDIPETSLKNWGEMQAIANNAYTWYHTHNLSIQAKTFAENLLR</sequence>
<dbReference type="STRING" id="118168.MC7420_2171"/>
<accession>B4VS44</accession>
<evidence type="ECO:0000313" key="1">
    <source>
        <dbReference type="EMBL" id="EDX75167.1"/>
    </source>
</evidence>
<name>B4VS44_9CYAN</name>
<proteinExistence type="predicted"/>
<gene>
    <name evidence="1" type="ORF">MC7420_2171</name>
</gene>
<keyword evidence="2" id="KW-1185">Reference proteome</keyword>
<dbReference type="HOGENOM" id="CLU_755862_0_0_3"/>
<reference evidence="1 2" key="1">
    <citation type="submission" date="2008-07" db="EMBL/GenBank/DDBJ databases">
        <authorList>
            <person name="Tandeau de Marsac N."/>
            <person name="Ferriera S."/>
            <person name="Johnson J."/>
            <person name="Kravitz S."/>
            <person name="Beeson K."/>
            <person name="Sutton G."/>
            <person name="Rogers Y.-H."/>
            <person name="Friedman R."/>
            <person name="Frazier M."/>
            <person name="Venter J.C."/>
        </authorList>
    </citation>
    <scope>NUCLEOTIDE SEQUENCE [LARGE SCALE GENOMIC DNA]</scope>
    <source>
        <strain evidence="1 2">PCC 7420</strain>
    </source>
</reference>
<dbReference type="SUPFAM" id="SSF53756">
    <property type="entry name" value="UDP-Glycosyltransferase/glycogen phosphorylase"/>
    <property type="match status" value="1"/>
</dbReference>
<protein>
    <recommendedName>
        <fullName evidence="3">Glycosyltransferase subfamily 4-like N-terminal domain-containing protein</fullName>
    </recommendedName>
</protein>
<dbReference type="eggNOG" id="ENOG502Z8R5">
    <property type="taxonomic scope" value="Bacteria"/>
</dbReference>
<organism evidence="1 2">
    <name type="scientific">Coleofasciculus chthonoplastes PCC 7420</name>
    <dbReference type="NCBI Taxonomy" id="118168"/>
    <lineage>
        <taxon>Bacteria</taxon>
        <taxon>Bacillati</taxon>
        <taxon>Cyanobacteriota</taxon>
        <taxon>Cyanophyceae</taxon>
        <taxon>Coleofasciculales</taxon>
        <taxon>Coleofasciculaceae</taxon>
        <taxon>Coleofasciculus</taxon>
    </lineage>
</organism>
<dbReference type="EMBL" id="DS989850">
    <property type="protein sequence ID" value="EDX75167.1"/>
    <property type="molecule type" value="Genomic_DNA"/>
</dbReference>